<sequence length="190" mass="21344">MSTFKVVIVSPCESKSRPEYMKGPKDIDPADLQRKHSVTEFSRLKVEGKRALSQKNEFEQPEQVKDETPRPPPPSPQQPESPAQLKSESEVNPPPPSLVASKPKRTLETPKSLDYSRKIIHQYAAEEVKIVGMTCRSCRSHRVGMQLKTPSSDQKCDSSTQASTSTRPRSPLTYDAEYKKPRMSTMATQT</sequence>
<evidence type="ECO:0000313" key="2">
    <source>
        <dbReference type="EMBL" id="TMS40097.1"/>
    </source>
</evidence>
<evidence type="ECO:0000313" key="3">
    <source>
        <dbReference type="Proteomes" id="UP000298663"/>
    </source>
</evidence>
<evidence type="ECO:0000256" key="1">
    <source>
        <dbReference type="SAM" id="MobiDB-lite"/>
    </source>
</evidence>
<gene>
    <name evidence="2" type="ORF">L596_006520</name>
</gene>
<protein>
    <submittedName>
        <fullName evidence="2">Uncharacterized protein</fullName>
    </submittedName>
</protein>
<accession>A0A4U8V9G6</accession>
<dbReference type="AlphaFoldDB" id="A0A4U8V9G6"/>
<feature type="compositionally biased region" description="Polar residues" evidence="1">
    <location>
        <begin position="148"/>
        <end position="168"/>
    </location>
</feature>
<dbReference type="EMBL" id="CM016762">
    <property type="protein sequence ID" value="TMS40097.1"/>
    <property type="molecule type" value="Genomic_DNA"/>
</dbReference>
<proteinExistence type="predicted"/>
<reference evidence="2 3" key="2">
    <citation type="journal article" date="2019" name="G3 (Bethesda)">
        <title>Hybrid Assembly of the Genome of the Entomopathogenic Nematode Steinernema carpocapsae Identifies the X-Chromosome.</title>
        <authorList>
            <person name="Serra L."/>
            <person name="Macchietto M."/>
            <person name="Macias-Munoz A."/>
            <person name="McGill C.J."/>
            <person name="Rodriguez I.M."/>
            <person name="Rodriguez B."/>
            <person name="Murad R."/>
            <person name="Mortazavi A."/>
        </authorList>
    </citation>
    <scope>NUCLEOTIDE SEQUENCE [LARGE SCALE GENOMIC DNA]</scope>
    <source>
        <strain evidence="2 3">ALL</strain>
    </source>
</reference>
<feature type="region of interest" description="Disordered" evidence="1">
    <location>
        <begin position="1"/>
        <end position="116"/>
    </location>
</feature>
<name>A0A4U8V9G6_STECR</name>
<feature type="compositionally biased region" description="Pro residues" evidence="1">
    <location>
        <begin position="70"/>
        <end position="79"/>
    </location>
</feature>
<feature type="compositionally biased region" description="Basic and acidic residues" evidence="1">
    <location>
        <begin position="14"/>
        <end position="69"/>
    </location>
</feature>
<feature type="region of interest" description="Disordered" evidence="1">
    <location>
        <begin position="145"/>
        <end position="190"/>
    </location>
</feature>
<dbReference type="Proteomes" id="UP000298663">
    <property type="component" value="Chromosome X"/>
</dbReference>
<organism evidence="2 3">
    <name type="scientific">Steinernema carpocapsae</name>
    <name type="common">Entomopathogenic nematode</name>
    <dbReference type="NCBI Taxonomy" id="34508"/>
    <lineage>
        <taxon>Eukaryota</taxon>
        <taxon>Metazoa</taxon>
        <taxon>Ecdysozoa</taxon>
        <taxon>Nematoda</taxon>
        <taxon>Chromadorea</taxon>
        <taxon>Rhabditida</taxon>
        <taxon>Tylenchina</taxon>
        <taxon>Panagrolaimomorpha</taxon>
        <taxon>Strongyloidoidea</taxon>
        <taxon>Steinernematidae</taxon>
        <taxon>Steinernema</taxon>
    </lineage>
</organism>
<keyword evidence="3" id="KW-1185">Reference proteome</keyword>
<reference evidence="2 3" key="1">
    <citation type="journal article" date="2015" name="Genome Biol.">
        <title>Comparative genomics of Steinernema reveals deeply conserved gene regulatory networks.</title>
        <authorList>
            <person name="Dillman A.R."/>
            <person name="Macchietto M."/>
            <person name="Porter C.F."/>
            <person name="Rogers A."/>
            <person name="Williams B."/>
            <person name="Antoshechkin I."/>
            <person name="Lee M.M."/>
            <person name="Goodwin Z."/>
            <person name="Lu X."/>
            <person name="Lewis E.E."/>
            <person name="Goodrich-Blair H."/>
            <person name="Stock S.P."/>
            <person name="Adams B.J."/>
            <person name="Sternberg P.W."/>
            <person name="Mortazavi A."/>
        </authorList>
    </citation>
    <scope>NUCLEOTIDE SEQUENCE [LARGE SCALE GENOMIC DNA]</scope>
    <source>
        <strain evidence="2 3">ALL</strain>
    </source>
</reference>